<keyword evidence="3" id="KW-1185">Reference proteome</keyword>
<feature type="domain" description="Amidase" evidence="1">
    <location>
        <begin position="28"/>
        <end position="137"/>
    </location>
</feature>
<gene>
    <name evidence="2" type="ORF">NS331_16430</name>
</gene>
<sequence>MRDALPDLCARRSAIWAGTTTPQAQLAQAQDRAQALPCRHAFVSTSFEGAGRAAAHPELRQRPLAGLAVSVKDLFDVAGEPTTAGAAVLQGAPPAAADSVAVARLRAAGAVFVGRSHMPEFAFSAVGINPHLPTPHNV</sequence>
<evidence type="ECO:0000259" key="1">
    <source>
        <dbReference type="Pfam" id="PF01425"/>
    </source>
</evidence>
<evidence type="ECO:0000313" key="3">
    <source>
        <dbReference type="Proteomes" id="UP000072741"/>
    </source>
</evidence>
<dbReference type="Proteomes" id="UP000072741">
    <property type="component" value="Unassembled WGS sequence"/>
</dbReference>
<dbReference type="SUPFAM" id="SSF75304">
    <property type="entry name" value="Amidase signature (AS) enzymes"/>
    <property type="match status" value="1"/>
</dbReference>
<protein>
    <submittedName>
        <fullName evidence="2">Amidase</fullName>
        <ecNumber evidence="2">3.5.1.4</ecNumber>
    </submittedName>
</protein>
<comment type="caution">
    <text evidence="2">The sequence shown here is derived from an EMBL/GenBank/DDBJ whole genome shotgun (WGS) entry which is preliminary data.</text>
</comment>
<keyword evidence="2" id="KW-0378">Hydrolase</keyword>
<dbReference type="InterPro" id="IPR000120">
    <property type="entry name" value="Amidase"/>
</dbReference>
<organism evidence="2 3">
    <name type="scientific">Pseudacidovorax intermedius</name>
    <dbReference type="NCBI Taxonomy" id="433924"/>
    <lineage>
        <taxon>Bacteria</taxon>
        <taxon>Pseudomonadati</taxon>
        <taxon>Pseudomonadota</taxon>
        <taxon>Betaproteobacteria</taxon>
        <taxon>Burkholderiales</taxon>
        <taxon>Comamonadaceae</taxon>
        <taxon>Pseudacidovorax</taxon>
    </lineage>
</organism>
<dbReference type="InterPro" id="IPR023631">
    <property type="entry name" value="Amidase_dom"/>
</dbReference>
<dbReference type="InterPro" id="IPR036928">
    <property type="entry name" value="AS_sf"/>
</dbReference>
<dbReference type="PANTHER" id="PTHR11895:SF176">
    <property type="entry name" value="AMIDASE AMID-RELATED"/>
    <property type="match status" value="1"/>
</dbReference>
<dbReference type="Gene3D" id="3.90.1300.10">
    <property type="entry name" value="Amidase signature (AS) domain"/>
    <property type="match status" value="1"/>
</dbReference>
<accession>A0A147GQZ3</accession>
<feature type="non-terminal residue" evidence="2">
    <location>
        <position position="138"/>
    </location>
</feature>
<dbReference type="EMBL" id="LDSL01000106">
    <property type="protein sequence ID" value="KTT18108.1"/>
    <property type="molecule type" value="Genomic_DNA"/>
</dbReference>
<dbReference type="Pfam" id="PF01425">
    <property type="entry name" value="Amidase"/>
    <property type="match status" value="1"/>
</dbReference>
<name>A0A147GQZ3_9BURK</name>
<evidence type="ECO:0000313" key="2">
    <source>
        <dbReference type="EMBL" id="KTT18108.1"/>
    </source>
</evidence>
<reference evidence="2 3" key="1">
    <citation type="journal article" date="2016" name="Front. Microbiol.">
        <title>Genomic Resource of Rice Seed Associated Bacteria.</title>
        <authorList>
            <person name="Midha S."/>
            <person name="Bansal K."/>
            <person name="Sharma S."/>
            <person name="Kumar N."/>
            <person name="Patil P.P."/>
            <person name="Chaudhry V."/>
            <person name="Patil P.B."/>
        </authorList>
    </citation>
    <scope>NUCLEOTIDE SEQUENCE [LARGE SCALE GENOMIC DNA]</scope>
    <source>
        <strain evidence="2 3">NS331</strain>
    </source>
</reference>
<proteinExistence type="predicted"/>
<dbReference type="GO" id="GO:0004040">
    <property type="term" value="F:amidase activity"/>
    <property type="evidence" value="ECO:0007669"/>
    <property type="project" value="UniProtKB-EC"/>
</dbReference>
<dbReference type="PANTHER" id="PTHR11895">
    <property type="entry name" value="TRANSAMIDASE"/>
    <property type="match status" value="1"/>
</dbReference>
<dbReference type="EC" id="3.5.1.4" evidence="2"/>
<dbReference type="RefSeq" id="WP_242873784.1">
    <property type="nucleotide sequence ID" value="NZ_LDSL01000106.1"/>
</dbReference>
<dbReference type="AlphaFoldDB" id="A0A147GQZ3"/>